<feature type="chain" id="PRO_5004082204" evidence="1">
    <location>
        <begin position="25"/>
        <end position="67"/>
    </location>
</feature>
<proteinExistence type="predicted"/>
<comment type="caution">
    <text evidence="2">The sequence shown here is derived from an EMBL/GenBank/DDBJ whole genome shotgun (WGS) entry which is preliminary data.</text>
</comment>
<accession>M7NJG1</accession>
<reference evidence="2 3" key="1">
    <citation type="journal article" date="2013" name="Genome Announc.">
        <title>Draft Genome Sequence of Cesiribacter andamanensis Strain AMV16T, Isolated from a Soil Sample from a Mud Volcano in the Andaman Islands, India.</title>
        <authorList>
            <person name="Shivaji S."/>
            <person name="Ara S."/>
            <person name="Begum Z."/>
            <person name="Srinivas T.N."/>
            <person name="Singh A."/>
            <person name="Kumar Pinnaka A."/>
        </authorList>
    </citation>
    <scope>NUCLEOTIDE SEQUENCE [LARGE SCALE GENOMIC DNA]</scope>
    <source>
        <strain evidence="2 3">AMV16</strain>
    </source>
</reference>
<keyword evidence="1" id="KW-0732">Signal</keyword>
<dbReference type="STRING" id="1279009.ADICEAN_02953"/>
<name>M7NJG1_9BACT</name>
<dbReference type="Proteomes" id="UP000011910">
    <property type="component" value="Unassembled WGS sequence"/>
</dbReference>
<dbReference type="RefSeq" id="WP_009196340.1">
    <property type="nucleotide sequence ID" value="NZ_AODQ01000082.1"/>
</dbReference>
<feature type="signal peptide" evidence="1">
    <location>
        <begin position="1"/>
        <end position="24"/>
    </location>
</feature>
<evidence type="ECO:0000256" key="1">
    <source>
        <dbReference type="SAM" id="SignalP"/>
    </source>
</evidence>
<sequence>MHLRSFLLSLPLLLLLCLSLPADALAQGKAGGPPPWAPAHGYRAKPGTYTFHSTTSILMCRRDFISI</sequence>
<organism evidence="2 3">
    <name type="scientific">Cesiribacter andamanensis AMV16</name>
    <dbReference type="NCBI Taxonomy" id="1279009"/>
    <lineage>
        <taxon>Bacteria</taxon>
        <taxon>Pseudomonadati</taxon>
        <taxon>Bacteroidota</taxon>
        <taxon>Cytophagia</taxon>
        <taxon>Cytophagales</taxon>
        <taxon>Cesiribacteraceae</taxon>
        <taxon>Cesiribacter</taxon>
    </lineage>
</organism>
<protein>
    <submittedName>
        <fullName evidence="2">Uncharacterized protein</fullName>
    </submittedName>
</protein>
<gene>
    <name evidence="2" type="ORF">ADICEAN_02953</name>
</gene>
<dbReference type="AlphaFoldDB" id="M7NJG1"/>
<evidence type="ECO:0000313" key="2">
    <source>
        <dbReference type="EMBL" id="EMR01930.1"/>
    </source>
</evidence>
<evidence type="ECO:0000313" key="3">
    <source>
        <dbReference type="Proteomes" id="UP000011910"/>
    </source>
</evidence>
<dbReference type="EMBL" id="AODQ01000082">
    <property type="protein sequence ID" value="EMR01930.1"/>
    <property type="molecule type" value="Genomic_DNA"/>
</dbReference>
<keyword evidence="3" id="KW-1185">Reference proteome</keyword>